<accession>A0A0L0DL28</accession>
<evidence type="ECO:0000256" key="1">
    <source>
        <dbReference type="SAM" id="Phobius"/>
    </source>
</evidence>
<name>A0A0L0DL28_THETB</name>
<proteinExistence type="predicted"/>
<dbReference type="Gene3D" id="3.40.630.30">
    <property type="match status" value="1"/>
</dbReference>
<keyword evidence="1" id="KW-1133">Transmembrane helix</keyword>
<dbReference type="SUPFAM" id="SSF55729">
    <property type="entry name" value="Acyl-CoA N-acyltransferases (Nat)"/>
    <property type="match status" value="1"/>
</dbReference>
<gene>
    <name evidence="3" type="ORF">AMSG_09136</name>
</gene>
<dbReference type="Proteomes" id="UP000054408">
    <property type="component" value="Unassembled WGS sequence"/>
</dbReference>
<evidence type="ECO:0000313" key="3">
    <source>
        <dbReference type="EMBL" id="KNC52965.1"/>
    </source>
</evidence>
<dbReference type="OMA" id="EWFVACD"/>
<dbReference type="InterPro" id="IPR052810">
    <property type="entry name" value="Plant_NAT"/>
</dbReference>
<dbReference type="PANTHER" id="PTHR47370">
    <property type="entry name" value="ACYL-COA N-ACYLTRANSFERASES (NAT) SUPERFAMILY PROTEIN"/>
    <property type="match status" value="1"/>
</dbReference>
<feature type="domain" description="N-acetyltransferase" evidence="2">
    <location>
        <begin position="9"/>
        <end position="207"/>
    </location>
</feature>
<evidence type="ECO:0000313" key="4">
    <source>
        <dbReference type="Proteomes" id="UP000054408"/>
    </source>
</evidence>
<dbReference type="CDD" id="cd04301">
    <property type="entry name" value="NAT_SF"/>
    <property type="match status" value="1"/>
</dbReference>
<keyword evidence="1" id="KW-0812">Transmembrane</keyword>
<dbReference type="OrthoDB" id="41532at2759"/>
<dbReference type="EMBL" id="GL349477">
    <property type="protein sequence ID" value="KNC52965.1"/>
    <property type="molecule type" value="Genomic_DNA"/>
</dbReference>
<dbReference type="InterPro" id="IPR016181">
    <property type="entry name" value="Acyl_CoA_acyltransferase"/>
</dbReference>
<organism evidence="3 4">
    <name type="scientific">Thecamonas trahens ATCC 50062</name>
    <dbReference type="NCBI Taxonomy" id="461836"/>
    <lineage>
        <taxon>Eukaryota</taxon>
        <taxon>Apusozoa</taxon>
        <taxon>Apusomonadida</taxon>
        <taxon>Apusomonadidae</taxon>
        <taxon>Thecamonas</taxon>
    </lineage>
</organism>
<dbReference type="InterPro" id="IPR000182">
    <property type="entry name" value="GNAT_dom"/>
</dbReference>
<sequence>MLPRRHGSYVLRAYDEACDDGPCRRLEERATQGSAAVRVAFVHASHFAAKARQFEDAVIVVAAPDNGGDAVGVVSAAIKRVYLSGTPVLAGYVFDLRVEPAHTRRGLATALMDAIEDGLAARGIDVVYLTVNSNNHAARALYARRSYSILSQRALSVLLLLPESIRAPRPPPSLVVVDGRGFRKVYDAYYGAEVGADFALVDPEPLLNSPYFLEGYTLTDETSDSFAALALFNGNGLTSLSIERLLLPMWLWRHNAMQILLALLHLWIVASAINWFWASGSLWRLVGAAAILADAAALYAGYFVLSRLQAGHWRARFIAPVASGPRGQELLAALVKVGRVRAHARGFALVICNMTPDDVLHAVHGPQRVL</sequence>
<dbReference type="RefSeq" id="XP_013754857.1">
    <property type="nucleotide sequence ID" value="XM_013899403.1"/>
</dbReference>
<dbReference type="eggNOG" id="ENOG502SE8N">
    <property type="taxonomic scope" value="Eukaryota"/>
</dbReference>
<dbReference type="Pfam" id="PF00583">
    <property type="entry name" value="Acetyltransf_1"/>
    <property type="match status" value="1"/>
</dbReference>
<feature type="transmembrane region" description="Helical" evidence="1">
    <location>
        <begin position="259"/>
        <end position="277"/>
    </location>
</feature>
<dbReference type="GO" id="GO:0016747">
    <property type="term" value="F:acyltransferase activity, transferring groups other than amino-acyl groups"/>
    <property type="evidence" value="ECO:0007669"/>
    <property type="project" value="InterPro"/>
</dbReference>
<feature type="transmembrane region" description="Helical" evidence="1">
    <location>
        <begin position="283"/>
        <end position="305"/>
    </location>
</feature>
<reference evidence="3 4" key="1">
    <citation type="submission" date="2010-05" db="EMBL/GenBank/DDBJ databases">
        <title>The Genome Sequence of Thecamonas trahens ATCC 50062.</title>
        <authorList>
            <consortium name="The Broad Institute Genome Sequencing Platform"/>
            <person name="Russ C."/>
            <person name="Cuomo C."/>
            <person name="Shea T."/>
            <person name="Young S.K."/>
            <person name="Zeng Q."/>
            <person name="Koehrsen M."/>
            <person name="Haas B."/>
            <person name="Borodovsky M."/>
            <person name="Guigo R."/>
            <person name="Alvarado L."/>
            <person name="Berlin A."/>
            <person name="Bochicchio J."/>
            <person name="Borenstein D."/>
            <person name="Chapman S."/>
            <person name="Chen Z."/>
            <person name="Freedman E."/>
            <person name="Gellesch M."/>
            <person name="Goldberg J."/>
            <person name="Griggs A."/>
            <person name="Gujja S."/>
            <person name="Heilman E."/>
            <person name="Heiman D."/>
            <person name="Hepburn T."/>
            <person name="Howarth C."/>
            <person name="Jen D."/>
            <person name="Larson L."/>
            <person name="Mehta T."/>
            <person name="Park D."/>
            <person name="Pearson M."/>
            <person name="Roberts A."/>
            <person name="Saif S."/>
            <person name="Shenoy N."/>
            <person name="Sisk P."/>
            <person name="Stolte C."/>
            <person name="Sykes S."/>
            <person name="Thomson T."/>
            <person name="Walk T."/>
            <person name="White J."/>
            <person name="Yandava C."/>
            <person name="Burger G."/>
            <person name="Gray M.W."/>
            <person name="Holland P.W.H."/>
            <person name="King N."/>
            <person name="Lang F.B.F."/>
            <person name="Roger A.J."/>
            <person name="Ruiz-Trillo I."/>
            <person name="Lander E."/>
            <person name="Nusbaum C."/>
        </authorList>
    </citation>
    <scope>NUCLEOTIDE SEQUENCE [LARGE SCALE GENOMIC DNA]</scope>
    <source>
        <strain evidence="3 4">ATCC 50062</strain>
    </source>
</reference>
<dbReference type="PROSITE" id="PS51186">
    <property type="entry name" value="GNAT"/>
    <property type="match status" value="1"/>
</dbReference>
<protein>
    <recommendedName>
        <fullName evidence="2">N-acetyltransferase domain-containing protein</fullName>
    </recommendedName>
</protein>
<keyword evidence="4" id="KW-1185">Reference proteome</keyword>
<dbReference type="GeneID" id="25567660"/>
<evidence type="ECO:0000259" key="2">
    <source>
        <dbReference type="PROSITE" id="PS51186"/>
    </source>
</evidence>
<keyword evidence="1" id="KW-0472">Membrane</keyword>
<dbReference type="PANTHER" id="PTHR47370:SF6">
    <property type="entry name" value="N-ACETYLTRANSFERASE HLS1-RELATED"/>
    <property type="match status" value="1"/>
</dbReference>
<dbReference type="AlphaFoldDB" id="A0A0L0DL28"/>